<reference evidence="1 2" key="1">
    <citation type="submission" date="2016-10" db="EMBL/GenBank/DDBJ databases">
        <authorList>
            <person name="de Groot N.N."/>
        </authorList>
    </citation>
    <scope>NUCLEOTIDE SEQUENCE [LARGE SCALE GENOMIC DNA]</scope>
    <source>
        <strain evidence="1 2">DSM 29316</strain>
    </source>
</reference>
<dbReference type="Proteomes" id="UP000198796">
    <property type="component" value="Unassembled WGS sequence"/>
</dbReference>
<dbReference type="AlphaFoldDB" id="A0A1I0XVB5"/>
<evidence type="ECO:0008006" key="3">
    <source>
        <dbReference type="Google" id="ProtNLM"/>
    </source>
</evidence>
<evidence type="ECO:0000313" key="2">
    <source>
        <dbReference type="Proteomes" id="UP000198796"/>
    </source>
</evidence>
<dbReference type="OrthoDB" id="7870119at2"/>
<sequence length="149" mass="17242">MSATRANRPDISFEPILEVSGFSINRVTAFSEPSVLYLYLLREIAPHDVAEMLEVLQRRNLGEDSLPMLIDVRGYDFSRVTTDHIRMMVQISARYPHRVSLRRGILVDSEVAYGMSRMLQSWSAAMRAADENAFRIEYEFETLLHWLSE</sequence>
<proteinExistence type="predicted"/>
<dbReference type="RefSeq" id="WP_092065467.1">
    <property type="nucleotide sequence ID" value="NZ_FOJU01000004.1"/>
</dbReference>
<accession>A0A1I0XVB5</accession>
<evidence type="ECO:0000313" key="1">
    <source>
        <dbReference type="EMBL" id="SFB04952.1"/>
    </source>
</evidence>
<gene>
    <name evidence="1" type="ORF">SAMN05421688_2544</name>
</gene>
<organism evidence="1 2">
    <name type="scientific">Poseidonocella pacifica</name>
    <dbReference type="NCBI Taxonomy" id="871651"/>
    <lineage>
        <taxon>Bacteria</taxon>
        <taxon>Pseudomonadati</taxon>
        <taxon>Pseudomonadota</taxon>
        <taxon>Alphaproteobacteria</taxon>
        <taxon>Rhodobacterales</taxon>
        <taxon>Roseobacteraceae</taxon>
        <taxon>Poseidonocella</taxon>
    </lineage>
</organism>
<name>A0A1I0XVB5_9RHOB</name>
<protein>
    <recommendedName>
        <fullName evidence="3">SpoIIAA-like</fullName>
    </recommendedName>
</protein>
<keyword evidence="2" id="KW-1185">Reference proteome</keyword>
<dbReference type="EMBL" id="FOJU01000004">
    <property type="protein sequence ID" value="SFB04952.1"/>
    <property type="molecule type" value="Genomic_DNA"/>
</dbReference>